<accession>A0A6A6L1T6</accession>
<evidence type="ECO:0000256" key="1">
    <source>
        <dbReference type="SAM" id="MobiDB-lite"/>
    </source>
</evidence>
<protein>
    <recommendedName>
        <fullName evidence="4">CCHC-type domain-containing protein</fullName>
    </recommendedName>
</protein>
<name>A0A6A6L1T6_HEVBR</name>
<organism evidence="2 3">
    <name type="scientific">Hevea brasiliensis</name>
    <name type="common">Para rubber tree</name>
    <name type="synonym">Siphonia brasiliensis</name>
    <dbReference type="NCBI Taxonomy" id="3981"/>
    <lineage>
        <taxon>Eukaryota</taxon>
        <taxon>Viridiplantae</taxon>
        <taxon>Streptophyta</taxon>
        <taxon>Embryophyta</taxon>
        <taxon>Tracheophyta</taxon>
        <taxon>Spermatophyta</taxon>
        <taxon>Magnoliopsida</taxon>
        <taxon>eudicotyledons</taxon>
        <taxon>Gunneridae</taxon>
        <taxon>Pentapetalae</taxon>
        <taxon>rosids</taxon>
        <taxon>fabids</taxon>
        <taxon>Malpighiales</taxon>
        <taxon>Euphorbiaceae</taxon>
        <taxon>Crotonoideae</taxon>
        <taxon>Micrandreae</taxon>
        <taxon>Hevea</taxon>
    </lineage>
</organism>
<feature type="compositionally biased region" description="Polar residues" evidence="1">
    <location>
        <begin position="83"/>
        <end position="100"/>
    </location>
</feature>
<feature type="compositionally biased region" description="Polar residues" evidence="1">
    <location>
        <begin position="108"/>
        <end position="118"/>
    </location>
</feature>
<dbReference type="Proteomes" id="UP000467840">
    <property type="component" value="Chromosome 7"/>
</dbReference>
<sequence length="195" mass="21838">MDTPTFNRDLDIKGFLDWLTKVDHFVEYATILEEQKVKLVASQLKGGASKLSLKAEIVIKQEPFGRYGDNKFAIEKEKGKTTQRASNLCGTNTKKSSNKAPTIGGSKGTNSNAPKTSNPYAKPAAIKCHRCNEVGHHSNEYPKRKSINIVEREPEDEEEEFCGPDGDDVEEEYEQEEGVYVVRKLMLSPKVKDNT</sequence>
<evidence type="ECO:0008006" key="4">
    <source>
        <dbReference type="Google" id="ProtNLM"/>
    </source>
</evidence>
<feature type="region of interest" description="Disordered" evidence="1">
    <location>
        <begin position="83"/>
        <end position="118"/>
    </location>
</feature>
<keyword evidence="3" id="KW-1185">Reference proteome</keyword>
<gene>
    <name evidence="2" type="ORF">GH714_014694</name>
</gene>
<proteinExistence type="predicted"/>
<comment type="caution">
    <text evidence="2">The sequence shown here is derived from an EMBL/GenBank/DDBJ whole genome shotgun (WGS) entry which is preliminary data.</text>
</comment>
<reference evidence="2 3" key="1">
    <citation type="journal article" date="2020" name="Mol. Plant">
        <title>The Chromosome-Based Rubber Tree Genome Provides New Insights into Spurge Genome Evolution and Rubber Biosynthesis.</title>
        <authorList>
            <person name="Liu J."/>
            <person name="Shi C."/>
            <person name="Shi C.C."/>
            <person name="Li W."/>
            <person name="Zhang Q.J."/>
            <person name="Zhang Y."/>
            <person name="Li K."/>
            <person name="Lu H.F."/>
            <person name="Shi C."/>
            <person name="Zhu S.T."/>
            <person name="Xiao Z.Y."/>
            <person name="Nan H."/>
            <person name="Yue Y."/>
            <person name="Zhu X.G."/>
            <person name="Wu Y."/>
            <person name="Hong X.N."/>
            <person name="Fan G.Y."/>
            <person name="Tong Y."/>
            <person name="Zhang D."/>
            <person name="Mao C.L."/>
            <person name="Liu Y.L."/>
            <person name="Hao S.J."/>
            <person name="Liu W.Q."/>
            <person name="Lv M.Q."/>
            <person name="Zhang H.B."/>
            <person name="Liu Y."/>
            <person name="Hu-Tang G.R."/>
            <person name="Wang J.P."/>
            <person name="Wang J.H."/>
            <person name="Sun Y.H."/>
            <person name="Ni S.B."/>
            <person name="Chen W.B."/>
            <person name="Zhang X.C."/>
            <person name="Jiao Y.N."/>
            <person name="Eichler E.E."/>
            <person name="Li G.H."/>
            <person name="Liu X."/>
            <person name="Gao L.Z."/>
        </authorList>
    </citation>
    <scope>NUCLEOTIDE SEQUENCE [LARGE SCALE GENOMIC DNA]</scope>
    <source>
        <strain evidence="3">cv. GT1</strain>
        <tissue evidence="2">Leaf</tissue>
    </source>
</reference>
<dbReference type="AlphaFoldDB" id="A0A6A6L1T6"/>
<evidence type="ECO:0000313" key="2">
    <source>
        <dbReference type="EMBL" id="KAF2294667.1"/>
    </source>
</evidence>
<evidence type="ECO:0000313" key="3">
    <source>
        <dbReference type="Proteomes" id="UP000467840"/>
    </source>
</evidence>
<dbReference type="EMBL" id="JAAGAX010000013">
    <property type="protein sequence ID" value="KAF2294667.1"/>
    <property type="molecule type" value="Genomic_DNA"/>
</dbReference>